<keyword evidence="10" id="KW-0998">Cell outer membrane</keyword>
<dbReference type="GO" id="GO:0046930">
    <property type="term" value="C:pore complex"/>
    <property type="evidence" value="ECO:0007669"/>
    <property type="project" value="UniProtKB-KW"/>
</dbReference>
<keyword evidence="4" id="KW-1134">Transmembrane beta strand</keyword>
<dbReference type="PANTHER" id="PTHR34501">
    <property type="entry name" value="PROTEIN YDDL-RELATED"/>
    <property type="match status" value="1"/>
</dbReference>
<dbReference type="GO" id="GO:0006811">
    <property type="term" value="P:monoatomic ion transport"/>
    <property type="evidence" value="ECO:0007669"/>
    <property type="project" value="UniProtKB-KW"/>
</dbReference>
<dbReference type="OrthoDB" id="8952625at2"/>
<dbReference type="Pfam" id="PF13609">
    <property type="entry name" value="Porin_4"/>
    <property type="match status" value="1"/>
</dbReference>
<accession>A0A2S9GYJ1</accession>
<evidence type="ECO:0000256" key="9">
    <source>
        <dbReference type="ARBA" id="ARBA00023136"/>
    </source>
</evidence>
<keyword evidence="6 11" id="KW-0732">Signal</keyword>
<gene>
    <name evidence="13" type="ORF">S2091_2511</name>
</gene>
<dbReference type="InterPro" id="IPR050298">
    <property type="entry name" value="Gram-neg_bact_OMP"/>
</dbReference>
<dbReference type="CDD" id="cd00342">
    <property type="entry name" value="gram_neg_porins"/>
    <property type="match status" value="1"/>
</dbReference>
<proteinExistence type="predicted"/>
<dbReference type="RefSeq" id="WP_105532270.1">
    <property type="nucleotide sequence ID" value="NZ_PUGF01000011.1"/>
</dbReference>
<evidence type="ECO:0000256" key="7">
    <source>
        <dbReference type="ARBA" id="ARBA00023065"/>
    </source>
</evidence>
<evidence type="ECO:0000256" key="2">
    <source>
        <dbReference type="ARBA" id="ARBA00011233"/>
    </source>
</evidence>
<reference evidence="13 14" key="1">
    <citation type="submission" date="2018-02" db="EMBL/GenBank/DDBJ databases">
        <title>Solimicrobium silvestre gen. nov., sp. nov., isolated from alpine forest soil.</title>
        <authorList>
            <person name="Margesin R."/>
            <person name="Albuquerque L."/>
            <person name="Zhang D.-C."/>
            <person name="Froufe H.J.C."/>
            <person name="Severino R."/>
            <person name="Roxo I."/>
            <person name="Egas C."/>
            <person name="Da Costa M.S."/>
        </authorList>
    </citation>
    <scope>NUCLEOTIDE SEQUENCE [LARGE SCALE GENOMIC DNA]</scope>
    <source>
        <strain evidence="13 14">S20-91</strain>
    </source>
</reference>
<comment type="caution">
    <text evidence="13">The sequence shown here is derived from an EMBL/GenBank/DDBJ whole genome shotgun (WGS) entry which is preliminary data.</text>
</comment>
<evidence type="ECO:0000256" key="4">
    <source>
        <dbReference type="ARBA" id="ARBA00022452"/>
    </source>
</evidence>
<evidence type="ECO:0000259" key="12">
    <source>
        <dbReference type="Pfam" id="PF13609"/>
    </source>
</evidence>
<dbReference type="GO" id="GO:0009279">
    <property type="term" value="C:cell outer membrane"/>
    <property type="evidence" value="ECO:0007669"/>
    <property type="project" value="UniProtKB-SubCell"/>
</dbReference>
<keyword evidence="9" id="KW-0472">Membrane</keyword>
<comment type="subcellular location">
    <subcellularLocation>
        <location evidence="1">Cell outer membrane</location>
        <topology evidence="1">Multi-pass membrane protein</topology>
    </subcellularLocation>
</comment>
<dbReference type="GO" id="GO:0015288">
    <property type="term" value="F:porin activity"/>
    <property type="evidence" value="ECO:0007669"/>
    <property type="project" value="UniProtKB-KW"/>
</dbReference>
<keyword evidence="8" id="KW-0626">Porin</keyword>
<evidence type="ECO:0000256" key="1">
    <source>
        <dbReference type="ARBA" id="ARBA00004571"/>
    </source>
</evidence>
<dbReference type="PANTHER" id="PTHR34501:SF9">
    <property type="entry name" value="MAJOR OUTER MEMBRANE PROTEIN P.IA"/>
    <property type="match status" value="1"/>
</dbReference>
<evidence type="ECO:0000256" key="11">
    <source>
        <dbReference type="SAM" id="SignalP"/>
    </source>
</evidence>
<organism evidence="13 14">
    <name type="scientific">Solimicrobium silvestre</name>
    <dbReference type="NCBI Taxonomy" id="2099400"/>
    <lineage>
        <taxon>Bacteria</taxon>
        <taxon>Pseudomonadati</taxon>
        <taxon>Pseudomonadota</taxon>
        <taxon>Betaproteobacteria</taxon>
        <taxon>Burkholderiales</taxon>
        <taxon>Oxalobacteraceae</taxon>
        <taxon>Solimicrobium</taxon>
    </lineage>
</organism>
<protein>
    <submittedName>
        <fullName evidence="13">Gram-negative porin</fullName>
    </submittedName>
</protein>
<keyword evidence="14" id="KW-1185">Reference proteome</keyword>
<evidence type="ECO:0000256" key="8">
    <source>
        <dbReference type="ARBA" id="ARBA00023114"/>
    </source>
</evidence>
<evidence type="ECO:0000256" key="3">
    <source>
        <dbReference type="ARBA" id="ARBA00022448"/>
    </source>
</evidence>
<dbReference type="InterPro" id="IPR033900">
    <property type="entry name" value="Gram_neg_porin_domain"/>
</dbReference>
<sequence>MKKNVLFTLIAMLAASSAFAQQSPVTVYGLIDAAFRSGNNYETGVGNAVGTQTGLNQGALHGSRLGFKGDEDLGGGTSVVFDVEMGLVIYNGTSDQQGQLFGRQAYVGLKNKEWGELYAGRQNGLAFDIYKNYDPIGVGNSNEDSWEDTLWGLRFDNTLKYKNSWGPVKAEVQYTAGGAAGSTTIGTTDALALTYATGPFSASVLDQHSTDANSKVLNVVGFGSSFVVGPTTLLLDYFTAKRDAGFAKAASLSGGSLANTSLMGNAGNTLQRTDSVWTAGLMFKPTPVMVYTVGYMTDNVTNDSSTGNSGKVSTGYGLVEYYVTKRTEFYGMVDYTKVSGGEIDNGTQTNTVLQFSDIALGGNTSRTGFTVGICTKF</sequence>
<feature type="signal peptide" evidence="11">
    <location>
        <begin position="1"/>
        <end position="20"/>
    </location>
</feature>
<evidence type="ECO:0000313" key="14">
    <source>
        <dbReference type="Proteomes" id="UP000237839"/>
    </source>
</evidence>
<dbReference type="Proteomes" id="UP000237839">
    <property type="component" value="Unassembled WGS sequence"/>
</dbReference>
<evidence type="ECO:0000256" key="5">
    <source>
        <dbReference type="ARBA" id="ARBA00022692"/>
    </source>
</evidence>
<keyword evidence="3" id="KW-0813">Transport</keyword>
<evidence type="ECO:0000313" key="13">
    <source>
        <dbReference type="EMBL" id="PRC92781.1"/>
    </source>
</evidence>
<comment type="subunit">
    <text evidence="2">Homotrimer.</text>
</comment>
<feature type="domain" description="Porin" evidence="12">
    <location>
        <begin position="10"/>
        <end position="340"/>
    </location>
</feature>
<dbReference type="SUPFAM" id="SSF56935">
    <property type="entry name" value="Porins"/>
    <property type="match status" value="1"/>
</dbReference>
<feature type="chain" id="PRO_5015596780" evidence="11">
    <location>
        <begin position="21"/>
        <end position="377"/>
    </location>
</feature>
<dbReference type="AlphaFoldDB" id="A0A2S9GYJ1"/>
<dbReference type="Gene3D" id="2.40.160.10">
    <property type="entry name" value="Porin"/>
    <property type="match status" value="1"/>
</dbReference>
<keyword evidence="5" id="KW-0812">Transmembrane</keyword>
<evidence type="ECO:0000256" key="10">
    <source>
        <dbReference type="ARBA" id="ARBA00023237"/>
    </source>
</evidence>
<dbReference type="InterPro" id="IPR023614">
    <property type="entry name" value="Porin_dom_sf"/>
</dbReference>
<keyword evidence="7" id="KW-0406">Ion transport</keyword>
<dbReference type="EMBL" id="PUGF01000011">
    <property type="protein sequence ID" value="PRC92781.1"/>
    <property type="molecule type" value="Genomic_DNA"/>
</dbReference>
<evidence type="ECO:0000256" key="6">
    <source>
        <dbReference type="ARBA" id="ARBA00022729"/>
    </source>
</evidence>
<name>A0A2S9GYJ1_9BURK</name>